<evidence type="ECO:0000256" key="1">
    <source>
        <dbReference type="ARBA" id="ARBA00022801"/>
    </source>
</evidence>
<evidence type="ECO:0000313" key="4">
    <source>
        <dbReference type="EMBL" id="AOZ68591.1"/>
    </source>
</evidence>
<proteinExistence type="predicted"/>
<evidence type="ECO:0000259" key="3">
    <source>
        <dbReference type="SMART" id="SM00943"/>
    </source>
</evidence>
<organism evidence="4 5">
    <name type="scientific">Rhodobacter xanthinilyticus</name>
    <dbReference type="NCBI Taxonomy" id="1850250"/>
    <lineage>
        <taxon>Bacteria</taxon>
        <taxon>Pseudomonadati</taxon>
        <taxon>Pseudomonadota</taxon>
        <taxon>Alphaproteobacteria</taxon>
        <taxon>Rhodobacterales</taxon>
        <taxon>Rhodobacter group</taxon>
        <taxon>Rhodobacter</taxon>
    </lineage>
</organism>
<evidence type="ECO:0000256" key="2">
    <source>
        <dbReference type="SAM" id="Coils"/>
    </source>
</evidence>
<name>A0A1D9M9U2_9RHOB</name>
<reference evidence="4 5" key="1">
    <citation type="submission" date="2016-10" db="EMBL/GenBank/DDBJ databases">
        <title>Rhodobacter sp. LPB0142, isolated from sea water.</title>
        <authorList>
            <person name="Kim E."/>
            <person name="Yi H."/>
        </authorList>
    </citation>
    <scope>NUCLEOTIDE SEQUENCE [LARGE SCALE GENOMIC DNA]</scope>
    <source>
        <strain evidence="4 5">LPB0142</strain>
    </source>
</reference>
<dbReference type="InterPro" id="IPR027417">
    <property type="entry name" value="P-loop_NTPase"/>
</dbReference>
<dbReference type="GO" id="GO:0016787">
    <property type="term" value="F:hydrolase activity"/>
    <property type="evidence" value="ECO:0007669"/>
    <property type="project" value="UniProtKB-KW"/>
</dbReference>
<dbReference type="InterPro" id="IPR045455">
    <property type="entry name" value="NrS-1_pol-like_helicase"/>
</dbReference>
<keyword evidence="1" id="KW-0378">Hydrolase</keyword>
<dbReference type="RefSeq" id="WP_071165592.1">
    <property type="nucleotide sequence ID" value="NZ_CP017781.1"/>
</dbReference>
<dbReference type="CDD" id="cd04859">
    <property type="entry name" value="Prim_Pol"/>
    <property type="match status" value="1"/>
</dbReference>
<dbReference type="KEGG" id="rhp:LPB142_04050"/>
<dbReference type="AlphaFoldDB" id="A0A1D9M9U2"/>
<dbReference type="SMART" id="SM00943">
    <property type="entry name" value="Prim-Pol"/>
    <property type="match status" value="1"/>
</dbReference>
<dbReference type="Pfam" id="PF09250">
    <property type="entry name" value="Prim-Pol"/>
    <property type="match status" value="1"/>
</dbReference>
<sequence>MTTAFNFTDEILAALEAVEDVDDGVEPSREISRKVVQKPKIPEDRLPLPPGVGAFGLPPKASLYHTERAENARQRAAVEVSDQLDFARETLIRAGLKRVHVDIPDAADHNVMTLAYALRYAECDLHVADAYAIHPVTGRGMSIAGDAKSPLGAGWQSRASSDPDQIVAFWTGKGRYPPSKNADKGRLYKHVNFVRNVSIVLPEGCGLFVLDLDGESGAAALAELVARHGELPPTPHSISGSGGAHYIFRSSRTIRNTASKIAPGVDIRGEGGQIIAAPSIHHTGNFYRWAAGRAPWECEIADAPEWLEDLAYAAMKETTARVKKERRAERVALGNGTATGFGFEAWCELIGDGDGKRGFDDTINRAACSWWRENPDGDETELIETLRDVILAAPCKDDRVERRYATDDYLIDRVVRAREYIEDRRAAEEEAAREEEAAIEAARAILRQHLVTADGKTTIAADAAQVAISKLVDDGIDAEDAEAFVAEAAEDVIRQLEERVRDRQVDPVKEESKESILAPLYDERLVDADGFMVRPADSPKLYKHYGIDPKMNNAEAVMRTTIRDQIVANLNRRASYVVIDGEAKWAIRSGRGEPVRLWKEATLGKLYINRGVTYWEGEGEKAKSKTIKPAEVFVYTRQRATYFDTCFEPDPVKAKAAEARGAYNLWTGFAVLPKPGDWSLLRDHIRDQLCGGDKNLFNWVMTWLASLFARPGVKIPSAIAVQGEQGTGKSKVFDWVRRAIGASAIKISNGRHLTGNFNAHMDGKIFMVCEESFWGGAKSDAGVIKDLISSDTLQIEGKFANVVERPNYVNLVFISNDEWMIPTDAEDARRFLVLTCLPTRKQDAAFFGAIDDQMENGGLEAMVHELTNWNPEAVDLTWDSLRSPIVTEGLRQQVGMGLRGPMARLAAILESGELAGRETGGAEFYYRFHEDEPTYVARSHLVSILHPETEKGNLSAEVKTAMAKLLGPEANGGDNKRLITYFGGYRRDAGQDADALCRDDQFDVIDLRVPLQKKDRYVKIPALKDVQETLAAFGRG</sequence>
<keyword evidence="5" id="KW-1185">Reference proteome</keyword>
<dbReference type="STRING" id="1850250.LPB142_04050"/>
<dbReference type="InterPro" id="IPR051620">
    <property type="entry name" value="ORF904-like_C"/>
</dbReference>
<dbReference type="EMBL" id="CP017781">
    <property type="protein sequence ID" value="AOZ68591.1"/>
    <property type="molecule type" value="Genomic_DNA"/>
</dbReference>
<dbReference type="Pfam" id="PF19263">
    <property type="entry name" value="DUF5906"/>
    <property type="match status" value="1"/>
</dbReference>
<evidence type="ECO:0000313" key="5">
    <source>
        <dbReference type="Proteomes" id="UP000176562"/>
    </source>
</evidence>
<keyword evidence="2" id="KW-0175">Coiled coil</keyword>
<gene>
    <name evidence="4" type="ORF">LPB142_04050</name>
</gene>
<feature type="coiled-coil region" evidence="2">
    <location>
        <begin position="417"/>
        <end position="445"/>
    </location>
</feature>
<dbReference type="Gene3D" id="3.40.50.300">
    <property type="entry name" value="P-loop containing nucleotide triphosphate hydrolases"/>
    <property type="match status" value="1"/>
</dbReference>
<dbReference type="Proteomes" id="UP000176562">
    <property type="component" value="Chromosome"/>
</dbReference>
<protein>
    <recommendedName>
        <fullName evidence="3">DNA primase/polymerase bifunctional N-terminal domain-containing protein</fullName>
    </recommendedName>
</protein>
<dbReference type="SUPFAM" id="SSF56747">
    <property type="entry name" value="Prim-pol domain"/>
    <property type="match status" value="1"/>
</dbReference>
<feature type="domain" description="DNA primase/polymerase bifunctional N-terminal" evidence="3">
    <location>
        <begin position="117"/>
        <end position="307"/>
    </location>
</feature>
<dbReference type="PANTHER" id="PTHR35372:SF2">
    <property type="entry name" value="SF3 HELICASE DOMAIN-CONTAINING PROTEIN"/>
    <property type="match status" value="1"/>
</dbReference>
<dbReference type="InterPro" id="IPR015330">
    <property type="entry name" value="DNA_primase/pol_bifunc_N"/>
</dbReference>
<dbReference type="PANTHER" id="PTHR35372">
    <property type="entry name" value="ATP BINDING PROTEIN-RELATED"/>
    <property type="match status" value="1"/>
</dbReference>
<accession>A0A1D9M9U2</accession>